<name>A0ACC0FZV4_9ERIC</name>
<sequence>MITQTTANTLMQSVDEAIDLVSHRPLCDWKGLKAQVHFPNYYKFLQSSICLPKLVTYFTVERLESACCISAAFLQAHRIARRRVHDFICDSDIATNVIKESEAKEEEARKFLEDVPAIFPQVLHYMKTRQVTYCVLNQLIDYVKNLEKIRLLEEKKRTHLHDAVQTNFKRLLRNPPLAKIPSSVHHFLVDLPYSVHEQLAGSPKEIMKLCGVTLFKEGSKPNGIWLILNDVVKLKRYVQCSNLIQQQRISFGRYDDIGSS</sequence>
<evidence type="ECO:0000313" key="1">
    <source>
        <dbReference type="EMBL" id="KAI7993607.1"/>
    </source>
</evidence>
<evidence type="ECO:0000313" key="2">
    <source>
        <dbReference type="Proteomes" id="UP001060215"/>
    </source>
</evidence>
<gene>
    <name evidence="1" type="ORF">LOK49_LG11G00319</name>
</gene>
<keyword evidence="2" id="KW-1185">Reference proteome</keyword>
<proteinExistence type="predicted"/>
<comment type="caution">
    <text evidence="1">The sequence shown here is derived from an EMBL/GenBank/DDBJ whole genome shotgun (WGS) entry which is preliminary data.</text>
</comment>
<accession>A0ACC0FZV4</accession>
<reference evidence="1 2" key="1">
    <citation type="journal article" date="2022" name="Plant J.">
        <title>Chromosome-level genome of Camellia lanceoleosa provides a valuable resource for understanding genome evolution and self-incompatibility.</title>
        <authorList>
            <person name="Gong W."/>
            <person name="Xiao S."/>
            <person name="Wang L."/>
            <person name="Liao Z."/>
            <person name="Chang Y."/>
            <person name="Mo W."/>
            <person name="Hu G."/>
            <person name="Li W."/>
            <person name="Zhao G."/>
            <person name="Zhu H."/>
            <person name="Hu X."/>
            <person name="Ji K."/>
            <person name="Xiang X."/>
            <person name="Song Q."/>
            <person name="Yuan D."/>
            <person name="Jin S."/>
            <person name="Zhang L."/>
        </authorList>
    </citation>
    <scope>NUCLEOTIDE SEQUENCE [LARGE SCALE GENOMIC DNA]</scope>
    <source>
        <strain evidence="1">SQ_2022a</strain>
    </source>
</reference>
<dbReference type="EMBL" id="CM045769">
    <property type="protein sequence ID" value="KAI7993607.1"/>
    <property type="molecule type" value="Genomic_DNA"/>
</dbReference>
<organism evidence="1 2">
    <name type="scientific">Camellia lanceoleosa</name>
    <dbReference type="NCBI Taxonomy" id="1840588"/>
    <lineage>
        <taxon>Eukaryota</taxon>
        <taxon>Viridiplantae</taxon>
        <taxon>Streptophyta</taxon>
        <taxon>Embryophyta</taxon>
        <taxon>Tracheophyta</taxon>
        <taxon>Spermatophyta</taxon>
        <taxon>Magnoliopsida</taxon>
        <taxon>eudicotyledons</taxon>
        <taxon>Gunneridae</taxon>
        <taxon>Pentapetalae</taxon>
        <taxon>asterids</taxon>
        <taxon>Ericales</taxon>
        <taxon>Theaceae</taxon>
        <taxon>Camellia</taxon>
    </lineage>
</organism>
<dbReference type="Proteomes" id="UP001060215">
    <property type="component" value="Chromosome 12"/>
</dbReference>
<protein>
    <submittedName>
        <fullName evidence="1">Sodium/hydrogen exchanger 7</fullName>
    </submittedName>
</protein>